<evidence type="ECO:0000313" key="3">
    <source>
        <dbReference type="EMBL" id="WAW10109.1"/>
    </source>
</evidence>
<dbReference type="Pfam" id="PF19029">
    <property type="entry name" value="DUF883_C"/>
    <property type="match status" value="1"/>
</dbReference>
<gene>
    <name evidence="3" type="ORF">NB640_00060</name>
</gene>
<name>A0A9E9P2P5_9BURK</name>
<accession>A0A9E9P2P5</accession>
<sequence length="99" mass="10506">MTSTTEENTARIIRIESLDNSASEKGPCGLGAFPTPCRILCGKEDGDEAACFVHSLALTERITTCAEKTASLVRKHPLKSLAIAGVAGLFIGALLFRKN</sequence>
<keyword evidence="1" id="KW-0812">Transmembrane</keyword>
<keyword evidence="1" id="KW-1133">Transmembrane helix</keyword>
<reference evidence="3" key="1">
    <citation type="journal article" date="2022" name="Front. Microbiol.">
        <title>New perspectives on an old grouping: The genomic and phenotypic variability of Oxalobacter formigenes and the implications for calcium oxalate stone prevention.</title>
        <authorList>
            <person name="Chmiel J.A."/>
            <person name="Carr C."/>
            <person name="Stuivenberg G.A."/>
            <person name="Venema R."/>
            <person name="Chanyi R.M."/>
            <person name="Al K.F."/>
            <person name="Giguere D."/>
            <person name="Say H."/>
            <person name="Akouris P.P."/>
            <person name="Dominguez Romero S.A."/>
            <person name="Kwong A."/>
            <person name="Tai V."/>
            <person name="Koval S.F."/>
            <person name="Razvi H."/>
            <person name="Bjazevic J."/>
            <person name="Burton J.P."/>
        </authorList>
    </citation>
    <scope>NUCLEOTIDE SEQUENCE</scope>
    <source>
        <strain evidence="3">WoOx3</strain>
    </source>
</reference>
<feature type="transmembrane region" description="Helical" evidence="1">
    <location>
        <begin position="78"/>
        <end position="96"/>
    </location>
</feature>
<dbReference type="AlphaFoldDB" id="A0A9E9P2P5"/>
<evidence type="ECO:0000256" key="1">
    <source>
        <dbReference type="SAM" id="Phobius"/>
    </source>
</evidence>
<proteinExistence type="predicted"/>
<dbReference type="KEGG" id="ovb:NB640_00060"/>
<protein>
    <recommendedName>
        <fullName evidence="2">DUF883 domain-containing protein</fullName>
    </recommendedName>
</protein>
<dbReference type="EMBL" id="CP098242">
    <property type="protein sequence ID" value="WAW10109.1"/>
    <property type="molecule type" value="Genomic_DNA"/>
</dbReference>
<keyword evidence="1" id="KW-0472">Membrane</keyword>
<dbReference type="RefSeq" id="WP_269309107.1">
    <property type="nucleotide sequence ID" value="NZ_CP098242.1"/>
</dbReference>
<evidence type="ECO:0000259" key="2">
    <source>
        <dbReference type="Pfam" id="PF19029"/>
    </source>
</evidence>
<keyword evidence="4" id="KW-1185">Reference proteome</keyword>
<dbReference type="InterPro" id="IPR043605">
    <property type="entry name" value="DUF883_C"/>
</dbReference>
<evidence type="ECO:0000313" key="4">
    <source>
        <dbReference type="Proteomes" id="UP001156215"/>
    </source>
</evidence>
<feature type="domain" description="DUF883" evidence="2">
    <location>
        <begin position="70"/>
        <end position="98"/>
    </location>
</feature>
<organism evidence="3 4">
    <name type="scientific">Oxalobacter vibrioformis</name>
    <dbReference type="NCBI Taxonomy" id="933080"/>
    <lineage>
        <taxon>Bacteria</taxon>
        <taxon>Pseudomonadati</taxon>
        <taxon>Pseudomonadota</taxon>
        <taxon>Betaproteobacteria</taxon>
        <taxon>Burkholderiales</taxon>
        <taxon>Oxalobacteraceae</taxon>
        <taxon>Oxalobacter</taxon>
    </lineage>
</organism>
<dbReference type="Proteomes" id="UP001156215">
    <property type="component" value="Chromosome"/>
</dbReference>